<gene>
    <name evidence="1" type="ORF">BTN50_0491</name>
</gene>
<protein>
    <submittedName>
        <fullName evidence="1">Uncharacterized protein</fullName>
    </submittedName>
</protein>
<keyword evidence="2" id="KW-1185">Reference proteome</keyword>
<dbReference type="Proteomes" id="UP000218160">
    <property type="component" value="Chromosome 1"/>
</dbReference>
<sequence length="42" mass="4625">MCEGTVDKVDVIGFKVSIPRLIESPSEEFIAQNITTSDREGL</sequence>
<dbReference type="EMBL" id="CP020660">
    <property type="protein sequence ID" value="ATF09020.1"/>
    <property type="molecule type" value="Genomic_DNA"/>
</dbReference>
<organism evidence="1 2">
    <name type="scientific">Candidatus Enterovibrio altilux</name>
    <dbReference type="NCBI Taxonomy" id="1927128"/>
    <lineage>
        <taxon>Bacteria</taxon>
        <taxon>Pseudomonadati</taxon>
        <taxon>Pseudomonadota</taxon>
        <taxon>Gammaproteobacteria</taxon>
        <taxon>Vibrionales</taxon>
        <taxon>Vibrionaceae</taxon>
        <taxon>Enterovibrio</taxon>
    </lineage>
</organism>
<accession>A0A291B7Q6</accession>
<dbReference type="AlphaFoldDB" id="A0A291B7Q6"/>
<name>A0A291B7Q6_9GAMM</name>
<reference evidence="2" key="1">
    <citation type="submission" date="2017-04" db="EMBL/GenBank/DDBJ databases">
        <title>Genome evolution of the luminous symbionts of deep sea anglerfish.</title>
        <authorList>
            <person name="Hendry T.A."/>
        </authorList>
    </citation>
    <scope>NUCLEOTIDE SEQUENCE [LARGE SCALE GENOMIC DNA]</scope>
</reference>
<evidence type="ECO:0000313" key="1">
    <source>
        <dbReference type="EMBL" id="ATF09020.1"/>
    </source>
</evidence>
<evidence type="ECO:0000313" key="2">
    <source>
        <dbReference type="Proteomes" id="UP000218160"/>
    </source>
</evidence>
<proteinExistence type="predicted"/>
<dbReference type="KEGG" id="elux:BTN50_0491"/>